<evidence type="ECO:0000313" key="2">
    <source>
        <dbReference type="EMBL" id="KAJ4963486.1"/>
    </source>
</evidence>
<dbReference type="Proteomes" id="UP001141806">
    <property type="component" value="Unassembled WGS sequence"/>
</dbReference>
<organism evidence="2 3">
    <name type="scientific">Protea cynaroides</name>
    <dbReference type="NCBI Taxonomy" id="273540"/>
    <lineage>
        <taxon>Eukaryota</taxon>
        <taxon>Viridiplantae</taxon>
        <taxon>Streptophyta</taxon>
        <taxon>Embryophyta</taxon>
        <taxon>Tracheophyta</taxon>
        <taxon>Spermatophyta</taxon>
        <taxon>Magnoliopsida</taxon>
        <taxon>Proteales</taxon>
        <taxon>Proteaceae</taxon>
        <taxon>Protea</taxon>
    </lineage>
</organism>
<sequence>MSGVGSKGTVLPLPLPLSLVFIEAPADLVCEPVVDPPSLSDGLPPHDLVLPSLQGASCTANPLSCRQEKVEDRTAGSFEYCQQPSVIARGHKESQDFEVEGIKEGKDNEEGLQDDLLNLSSRFDVLLDVPDGSDPAIVLSPLAAILEPCPSSPSTPLTCSPTHPEVYLSSLLQSKYAIPDLNQSSSSFGEVSSDPSDSVISNTPPLINNPLSACGAGSSSSPLYFGTSRGIAPSAVGSVSLCVALGLCYSSCSNTPIPLTIIKPSAILEGDEVGGVQGSSQYHLSEEEAQQWDWLSRKSSG</sequence>
<dbReference type="AlphaFoldDB" id="A0A9Q0HBF9"/>
<keyword evidence="3" id="KW-1185">Reference proteome</keyword>
<comment type="caution">
    <text evidence="2">The sequence shown here is derived from an EMBL/GenBank/DDBJ whole genome shotgun (WGS) entry which is preliminary data.</text>
</comment>
<gene>
    <name evidence="2" type="ORF">NE237_023425</name>
</gene>
<feature type="region of interest" description="Disordered" evidence="1">
    <location>
        <begin position="275"/>
        <end position="301"/>
    </location>
</feature>
<evidence type="ECO:0000313" key="3">
    <source>
        <dbReference type="Proteomes" id="UP001141806"/>
    </source>
</evidence>
<protein>
    <submittedName>
        <fullName evidence="2">Uncharacterized protein</fullName>
    </submittedName>
</protein>
<reference evidence="2" key="1">
    <citation type="journal article" date="2023" name="Plant J.">
        <title>The genome of the king protea, Protea cynaroides.</title>
        <authorList>
            <person name="Chang J."/>
            <person name="Duong T.A."/>
            <person name="Schoeman C."/>
            <person name="Ma X."/>
            <person name="Roodt D."/>
            <person name="Barker N."/>
            <person name="Li Z."/>
            <person name="Van de Peer Y."/>
            <person name="Mizrachi E."/>
        </authorList>
    </citation>
    <scope>NUCLEOTIDE SEQUENCE</scope>
    <source>
        <tissue evidence="2">Young leaves</tissue>
    </source>
</reference>
<proteinExistence type="predicted"/>
<dbReference type="EMBL" id="JAMYWD010000008">
    <property type="protein sequence ID" value="KAJ4963486.1"/>
    <property type="molecule type" value="Genomic_DNA"/>
</dbReference>
<evidence type="ECO:0000256" key="1">
    <source>
        <dbReference type="SAM" id="MobiDB-lite"/>
    </source>
</evidence>
<name>A0A9Q0HBF9_9MAGN</name>
<accession>A0A9Q0HBF9</accession>